<keyword evidence="8" id="KW-1185">Reference proteome</keyword>
<dbReference type="RefSeq" id="WP_218093564.1">
    <property type="nucleotide sequence ID" value="NZ_CAJVAS010000017.1"/>
</dbReference>
<sequence>MKWTGRFEGYHAGNFRRDLVSGLIVGIIAIPLGMAFAIASGVSPQYGIYTTVIAGFLISLLGGSKFQIGGPTGAFIPVLLAITLQHGYENLLVAGLMAGVLLVLMGGFKLGALIQFIPRPVTVGFTAGIAVIIFTGQIASFLGLSNIQKHEYFIPNMQEIVIHLSSANPYSITAAVISLTVMLLTPRFFPKIPGSLVGLVCSSIIAAWWMDGQTATIGSAYGAIPSTLPAFHWPAITLERMSQLIGPAFVIAMLGGIESLLSAVVADGMSGTRHHSNRELIGQGIANIVTPLFGGIPATGAIARTATNIRSGAASPISGMIHSLTVLLVLLAFAPWASRIPLASMAPILMVVAWNMSERKEFVHILRTRSGDSLVMLITFLLTVLTDLTIAVEVGLLAAAVWFMKRMSESLTVAKVLPDPQTRNEKVAEYIVKEEHDCPQISIFTVEGALFFGTSAKFEQSVRHAVRNRPNIVLFRLGRVPMLDTSGESSLSKVVKEIEGAGGAVMISGIRPQPRALLQRTGLESRIGSERYFERTGEAITDALSRIDPRKCAGCRHFAFRECALLSASPETDRKADGS</sequence>
<keyword evidence="2 5" id="KW-0812">Transmembrane</keyword>
<gene>
    <name evidence="7" type="primary">dauA</name>
    <name evidence="7" type="ORF">PAESOLCIP111_03760</name>
</gene>
<evidence type="ECO:0000259" key="6">
    <source>
        <dbReference type="PROSITE" id="PS50801"/>
    </source>
</evidence>
<feature type="transmembrane region" description="Helical" evidence="5">
    <location>
        <begin position="46"/>
        <end position="63"/>
    </location>
</feature>
<dbReference type="NCBIfam" id="TIGR00815">
    <property type="entry name" value="sulP"/>
    <property type="match status" value="1"/>
</dbReference>
<reference evidence="7" key="1">
    <citation type="submission" date="2021-06" db="EMBL/GenBank/DDBJ databases">
        <authorList>
            <person name="Criscuolo A."/>
        </authorList>
    </citation>
    <scope>NUCLEOTIDE SEQUENCE</scope>
    <source>
        <strain evidence="7">CIP111600</strain>
    </source>
</reference>
<dbReference type="InterPro" id="IPR002645">
    <property type="entry name" value="STAS_dom"/>
</dbReference>
<evidence type="ECO:0000313" key="7">
    <source>
        <dbReference type="EMBL" id="CAG7636545.1"/>
    </source>
</evidence>
<evidence type="ECO:0000256" key="5">
    <source>
        <dbReference type="SAM" id="Phobius"/>
    </source>
</evidence>
<proteinExistence type="predicted"/>
<evidence type="ECO:0000256" key="2">
    <source>
        <dbReference type="ARBA" id="ARBA00022692"/>
    </source>
</evidence>
<feature type="transmembrane region" description="Helical" evidence="5">
    <location>
        <begin position="91"/>
        <end position="111"/>
    </location>
</feature>
<dbReference type="Pfam" id="PF00916">
    <property type="entry name" value="Sulfate_transp"/>
    <property type="match status" value="1"/>
</dbReference>
<accession>A0A916K337</accession>
<feature type="domain" description="STAS" evidence="6">
    <location>
        <begin position="439"/>
        <end position="543"/>
    </location>
</feature>
<keyword evidence="4 5" id="KW-0472">Membrane</keyword>
<feature type="transmembrane region" description="Helical" evidence="5">
    <location>
        <begin position="20"/>
        <end position="40"/>
    </location>
</feature>
<feature type="transmembrane region" description="Helical" evidence="5">
    <location>
        <begin position="377"/>
        <end position="403"/>
    </location>
</feature>
<feature type="transmembrane region" description="Helical" evidence="5">
    <location>
        <begin position="192"/>
        <end position="210"/>
    </location>
</feature>
<feature type="transmembrane region" description="Helical" evidence="5">
    <location>
        <begin position="244"/>
        <end position="265"/>
    </location>
</feature>
<feature type="transmembrane region" description="Helical" evidence="5">
    <location>
        <begin position="285"/>
        <end position="307"/>
    </location>
</feature>
<dbReference type="InterPro" id="IPR011547">
    <property type="entry name" value="SLC26A/SulP_dom"/>
</dbReference>
<comment type="caution">
    <text evidence="7">The sequence shown here is derived from an EMBL/GenBank/DDBJ whole genome shotgun (WGS) entry which is preliminary data.</text>
</comment>
<feature type="transmembrane region" description="Helical" evidence="5">
    <location>
        <begin position="313"/>
        <end position="333"/>
    </location>
</feature>
<dbReference type="PROSITE" id="PS50801">
    <property type="entry name" value="STAS"/>
    <property type="match status" value="1"/>
</dbReference>
<evidence type="ECO:0000313" key="8">
    <source>
        <dbReference type="Proteomes" id="UP000693672"/>
    </source>
</evidence>
<dbReference type="EMBL" id="CAJVAS010000017">
    <property type="protein sequence ID" value="CAG7636545.1"/>
    <property type="molecule type" value="Genomic_DNA"/>
</dbReference>
<protein>
    <submittedName>
        <fullName evidence="7">C4-dicarboxylic acid transporter DauA</fullName>
    </submittedName>
</protein>
<name>A0A916K337_9BACL</name>
<feature type="transmembrane region" description="Helical" evidence="5">
    <location>
        <begin position="123"/>
        <end position="147"/>
    </location>
</feature>
<dbReference type="AlphaFoldDB" id="A0A916K337"/>
<dbReference type="Proteomes" id="UP000693672">
    <property type="component" value="Unassembled WGS sequence"/>
</dbReference>
<keyword evidence="3 5" id="KW-1133">Transmembrane helix</keyword>
<dbReference type="CDD" id="cd07042">
    <property type="entry name" value="STAS_SulP_like_sulfate_transporter"/>
    <property type="match status" value="1"/>
</dbReference>
<organism evidence="7 8">
    <name type="scientific">Paenibacillus solanacearum</name>
    <dbReference type="NCBI Taxonomy" id="2048548"/>
    <lineage>
        <taxon>Bacteria</taxon>
        <taxon>Bacillati</taxon>
        <taxon>Bacillota</taxon>
        <taxon>Bacilli</taxon>
        <taxon>Bacillales</taxon>
        <taxon>Paenibacillaceae</taxon>
        <taxon>Paenibacillus</taxon>
    </lineage>
</organism>
<feature type="transmembrane region" description="Helical" evidence="5">
    <location>
        <begin position="68"/>
        <end position="85"/>
    </location>
</feature>
<feature type="transmembrane region" description="Helical" evidence="5">
    <location>
        <begin position="167"/>
        <end position="185"/>
    </location>
</feature>
<evidence type="ECO:0000256" key="1">
    <source>
        <dbReference type="ARBA" id="ARBA00004141"/>
    </source>
</evidence>
<dbReference type="Pfam" id="PF01740">
    <property type="entry name" value="STAS"/>
    <property type="match status" value="1"/>
</dbReference>
<comment type="subcellular location">
    <subcellularLocation>
        <location evidence="1">Membrane</location>
        <topology evidence="1">Multi-pass membrane protein</topology>
    </subcellularLocation>
</comment>
<dbReference type="InterPro" id="IPR001902">
    <property type="entry name" value="SLC26A/SulP_fam"/>
</dbReference>
<dbReference type="GO" id="GO:0016020">
    <property type="term" value="C:membrane"/>
    <property type="evidence" value="ECO:0007669"/>
    <property type="project" value="UniProtKB-SubCell"/>
</dbReference>
<dbReference type="GO" id="GO:0055085">
    <property type="term" value="P:transmembrane transport"/>
    <property type="evidence" value="ECO:0007669"/>
    <property type="project" value="InterPro"/>
</dbReference>
<dbReference type="PANTHER" id="PTHR11814">
    <property type="entry name" value="SULFATE TRANSPORTER"/>
    <property type="match status" value="1"/>
</dbReference>
<evidence type="ECO:0000256" key="3">
    <source>
        <dbReference type="ARBA" id="ARBA00022989"/>
    </source>
</evidence>
<evidence type="ECO:0000256" key="4">
    <source>
        <dbReference type="ARBA" id="ARBA00023136"/>
    </source>
</evidence>